<organism evidence="1 2">
    <name type="scientific">Puccinia coronata f. sp. avenae</name>
    <dbReference type="NCBI Taxonomy" id="200324"/>
    <lineage>
        <taxon>Eukaryota</taxon>
        <taxon>Fungi</taxon>
        <taxon>Dikarya</taxon>
        <taxon>Basidiomycota</taxon>
        <taxon>Pucciniomycotina</taxon>
        <taxon>Pucciniomycetes</taxon>
        <taxon>Pucciniales</taxon>
        <taxon>Pucciniaceae</taxon>
        <taxon>Puccinia</taxon>
    </lineage>
</organism>
<dbReference type="Proteomes" id="UP000235388">
    <property type="component" value="Unassembled WGS sequence"/>
</dbReference>
<sequence>MALLFENARLQDLPTESASTEDPYVLDVLSSAKSFLSNLEEVFNNKHNVLEAKKRLFSFKQGNRTIEEFNTLFNSLAYSVNLTKELHCDLYKQALNPKVLKIAVMRNDWKSATKLKEKQILAILAAKAQDKISSIDSGALPSIQRCPPPTPRPNPPSTPSAICIPDGVTPMDLDSISSNTAFTFPKFRSLYVQRGICQRGSQPFDDAVKLKSVSEDLLLSAERDDVRMTLPFLY</sequence>
<dbReference type="OrthoDB" id="2516739at2759"/>
<evidence type="ECO:0000313" key="2">
    <source>
        <dbReference type="Proteomes" id="UP000235388"/>
    </source>
</evidence>
<reference evidence="1 2" key="1">
    <citation type="submission" date="2017-11" db="EMBL/GenBank/DDBJ databases">
        <title>De novo assembly and phasing of dikaryotic genomes from two isolates of Puccinia coronata f. sp. avenae, the causal agent of oat crown rust.</title>
        <authorList>
            <person name="Miller M.E."/>
            <person name="Zhang Y."/>
            <person name="Omidvar V."/>
            <person name="Sperschneider J."/>
            <person name="Schwessinger B."/>
            <person name="Raley C."/>
            <person name="Palmer J.M."/>
            <person name="Garnica D."/>
            <person name="Upadhyaya N."/>
            <person name="Rathjen J."/>
            <person name="Taylor J.M."/>
            <person name="Park R.F."/>
            <person name="Dodds P.N."/>
            <person name="Hirsch C.D."/>
            <person name="Kianian S.F."/>
            <person name="Figueroa M."/>
        </authorList>
    </citation>
    <scope>NUCLEOTIDE SEQUENCE [LARGE SCALE GENOMIC DNA]</scope>
    <source>
        <strain evidence="1">12NC29</strain>
    </source>
</reference>
<protein>
    <recommendedName>
        <fullName evidence="3">Retrotransposon gag domain-containing protein</fullName>
    </recommendedName>
</protein>
<keyword evidence="2" id="KW-1185">Reference proteome</keyword>
<evidence type="ECO:0000313" key="1">
    <source>
        <dbReference type="EMBL" id="PLW12273.1"/>
    </source>
</evidence>
<evidence type="ECO:0008006" key="3">
    <source>
        <dbReference type="Google" id="ProtNLM"/>
    </source>
</evidence>
<name>A0A2N5SGB5_9BASI</name>
<dbReference type="AlphaFoldDB" id="A0A2N5SGB5"/>
<dbReference type="EMBL" id="PGCJ01000988">
    <property type="protein sequence ID" value="PLW12273.1"/>
    <property type="molecule type" value="Genomic_DNA"/>
</dbReference>
<comment type="caution">
    <text evidence="1">The sequence shown here is derived from an EMBL/GenBank/DDBJ whole genome shotgun (WGS) entry which is preliminary data.</text>
</comment>
<proteinExistence type="predicted"/>
<accession>A0A2N5SGB5</accession>
<gene>
    <name evidence="1" type="ORF">PCANC_21824</name>
</gene>